<feature type="region of interest" description="Disordered" evidence="1">
    <location>
        <begin position="995"/>
        <end position="1028"/>
    </location>
</feature>
<reference evidence="5 6" key="1">
    <citation type="submission" date="2020-06" db="EMBL/GenBank/DDBJ databases">
        <authorList>
            <person name="Li R."/>
            <person name="Bekaert M."/>
        </authorList>
    </citation>
    <scope>NUCLEOTIDE SEQUENCE [LARGE SCALE GENOMIC DNA]</scope>
    <source>
        <strain evidence="6">wild</strain>
    </source>
</reference>
<dbReference type="InterPro" id="IPR002035">
    <property type="entry name" value="VWF_A"/>
</dbReference>
<keyword evidence="6" id="KW-1185">Reference proteome</keyword>
<dbReference type="GO" id="GO:0008270">
    <property type="term" value="F:zinc ion binding"/>
    <property type="evidence" value="ECO:0007669"/>
    <property type="project" value="InterPro"/>
</dbReference>
<sequence length="1124" mass="128452">MDIDAKISTINHAIQELKKTQRKIWEKVHTNSEDTFPNLVKKQFDKLDDIIRDLEDKYGKHYSTLKEVTNMVVTLLSRVGELTIDIKTLKRYTYNTKSQVEETTDQRCHLRKTPAFKPNERSGHLENSQNTNEDNDLFDDGISGKHTDFTNGNFECGIFSHISSVEKQPYRRKKYLDHKDNFAQAVNKINNLDRKDRKKHFSSNEAEIGRTNKTDTKDSFAETVNRINYSDRKGRKDNVSSNDSQIDQTNTTDTKDSFSVEETQYKERIHDSESNDNNINVSLDTACADSNKKNNELVPLETNMLQNQQLADNVSKMKNSLDVGTAKTKTEDKIAPSHVNRVCKHDSGYKQRRSAMSSDNRVIYHRSNNLDTNKEDGFFVEETQHKENIHDTESNDNNINVSLGTACADSNKHNDESVPIDTNMLPNQPLPDNMSRLKNSGYITTVKTKTKDKDSPSSVNRVCKNDFGYKQKRSAMSSDNRVAYHNKETCFEFGHNVQSDKQLQEDSPPSPNIKNKSHPTRRKPDMNRLSQMSQLHDFADQEFGYNPGLFSQPRSTREWMSYAEQLRENAWVRLQSGMVERGRHGHDVTLVLDCSERMRGQKFDVMIETAQNYVTGIKQVKMTRMLGDNIGLAVFGGTSTLILQSTCDYDLVLKEIGQLRPEGEAPLVGGLLMGLAGALGGGTSQIYDNEVPGYMVVFTDGLSANIHPELEKDINPSYLTGDFQKHAEISSVIRKIAGYAVKIFYVPVGDNEQNEVMQSAVSETNGKVIYHKEIHRLVRMTQVLLLAAKVASELRLLDQNRTVGQVRSAIIERTSNPEDAHEDCVDLVTEFLTPLYTEKRRGFFTELKFRSLQLGDRVRRGPNWLYNEQDSGLAGTVVGHTFDRNVWVEWDSGHVNKYFYDEQDNIYTIRKVQEPRFLFEEMIAVGCRVKRGNDWTSDNSDGGYGSMGTVLSVRQDGSVVVRWDCTNIGVYKMGQNGLFELQICDDPFPSKSDQIPDFPVYKDQDSTERNTNYQQGIDNQSTGTEKSDDKDIAMKEYFDKYVLPVHSKTVSVIWEYENEKENVWTKYEDDINIRIEKAYERKPTGKTIVQYNKGTYIVFFTKMIQQNTSSGQEVRVRRKKLSAI</sequence>
<name>A0A6J8DPJ1_MYTCO</name>
<accession>A0A6J8DPJ1</accession>
<evidence type="ECO:0000313" key="6">
    <source>
        <dbReference type="Proteomes" id="UP000507470"/>
    </source>
</evidence>
<evidence type="ECO:0000313" key="5">
    <source>
        <dbReference type="EMBL" id="CAC5410518.1"/>
    </source>
</evidence>
<dbReference type="Pfam" id="PF02825">
    <property type="entry name" value="WWE"/>
    <property type="match status" value="1"/>
</dbReference>
<dbReference type="EMBL" id="CACVKT020007772">
    <property type="protein sequence ID" value="CAC5410518.1"/>
    <property type="molecule type" value="Genomic_DNA"/>
</dbReference>
<dbReference type="Proteomes" id="UP000507470">
    <property type="component" value="Unassembled WGS sequence"/>
</dbReference>
<feature type="domain" description="WWE" evidence="3">
    <location>
        <begin position="1040"/>
        <end position="1118"/>
    </location>
</feature>
<evidence type="ECO:0000259" key="4">
    <source>
        <dbReference type="PROSITE" id="PS51416"/>
    </source>
</evidence>
<feature type="compositionally biased region" description="Basic and acidic residues" evidence="1">
    <location>
        <begin position="207"/>
        <end position="220"/>
    </location>
</feature>
<protein>
    <recommendedName>
        <fullName evidence="7">MIB</fullName>
    </recommendedName>
</protein>
<dbReference type="PROSITE" id="PS50234">
    <property type="entry name" value="VWFA"/>
    <property type="match status" value="1"/>
</dbReference>
<feature type="domain" description="MIB/HERC2" evidence="4">
    <location>
        <begin position="844"/>
        <end position="915"/>
    </location>
</feature>
<dbReference type="OrthoDB" id="6099403at2759"/>
<proteinExistence type="predicted"/>
<feature type="region of interest" description="Disordered" evidence="1">
    <location>
        <begin position="115"/>
        <end position="135"/>
    </location>
</feature>
<dbReference type="Pfam" id="PF06701">
    <property type="entry name" value="MIB_HERC2"/>
    <property type="match status" value="1"/>
</dbReference>
<feature type="domain" description="MIB/HERC2" evidence="4">
    <location>
        <begin position="914"/>
        <end position="987"/>
    </location>
</feature>
<dbReference type="SMART" id="SM00678">
    <property type="entry name" value="WWE"/>
    <property type="match status" value="1"/>
</dbReference>
<dbReference type="CDD" id="cd00198">
    <property type="entry name" value="vWFA"/>
    <property type="match status" value="1"/>
</dbReference>
<dbReference type="InterPro" id="IPR004170">
    <property type="entry name" value="WWE_dom"/>
</dbReference>
<evidence type="ECO:0000256" key="1">
    <source>
        <dbReference type="SAM" id="MobiDB-lite"/>
    </source>
</evidence>
<dbReference type="Pfam" id="PF00092">
    <property type="entry name" value="VWA"/>
    <property type="match status" value="1"/>
</dbReference>
<dbReference type="GO" id="GO:0016567">
    <property type="term" value="P:protein ubiquitination"/>
    <property type="evidence" value="ECO:0007669"/>
    <property type="project" value="InterPro"/>
</dbReference>
<feature type="region of interest" description="Disordered" evidence="1">
    <location>
        <begin position="498"/>
        <end position="527"/>
    </location>
</feature>
<dbReference type="SUPFAM" id="SSF159034">
    <property type="entry name" value="Mib/herc2 domain-like"/>
    <property type="match status" value="2"/>
</dbReference>
<dbReference type="AlphaFoldDB" id="A0A6J8DPJ1"/>
<dbReference type="InterPro" id="IPR018123">
    <property type="entry name" value="WWE-dom_subgr"/>
</dbReference>
<dbReference type="Gene3D" id="3.40.50.410">
    <property type="entry name" value="von Willebrand factor, type A domain"/>
    <property type="match status" value="1"/>
</dbReference>
<feature type="compositionally biased region" description="Polar residues" evidence="1">
    <location>
        <begin position="239"/>
        <end position="252"/>
    </location>
</feature>
<feature type="domain" description="VWFA" evidence="2">
    <location>
        <begin position="587"/>
        <end position="784"/>
    </location>
</feature>
<dbReference type="PROSITE" id="PS51416">
    <property type="entry name" value="MIB_HERC2"/>
    <property type="match status" value="2"/>
</dbReference>
<evidence type="ECO:0000259" key="3">
    <source>
        <dbReference type="PROSITE" id="PS50918"/>
    </source>
</evidence>
<dbReference type="SUPFAM" id="SSF53300">
    <property type="entry name" value="vWA-like"/>
    <property type="match status" value="1"/>
</dbReference>
<dbReference type="InterPro" id="IPR010606">
    <property type="entry name" value="Mib_Herc2"/>
</dbReference>
<evidence type="ECO:0008006" key="7">
    <source>
        <dbReference type="Google" id="ProtNLM"/>
    </source>
</evidence>
<dbReference type="PROSITE" id="PS50918">
    <property type="entry name" value="WWE"/>
    <property type="match status" value="1"/>
</dbReference>
<dbReference type="Gene3D" id="3.30.720.50">
    <property type="match status" value="1"/>
</dbReference>
<organism evidence="5 6">
    <name type="scientific">Mytilus coruscus</name>
    <name type="common">Sea mussel</name>
    <dbReference type="NCBI Taxonomy" id="42192"/>
    <lineage>
        <taxon>Eukaryota</taxon>
        <taxon>Metazoa</taxon>
        <taxon>Spiralia</taxon>
        <taxon>Lophotrochozoa</taxon>
        <taxon>Mollusca</taxon>
        <taxon>Bivalvia</taxon>
        <taxon>Autobranchia</taxon>
        <taxon>Pteriomorphia</taxon>
        <taxon>Mytilida</taxon>
        <taxon>Mytiloidea</taxon>
        <taxon>Mytilidae</taxon>
        <taxon>Mytilinae</taxon>
        <taxon>Mytilus</taxon>
    </lineage>
</organism>
<feature type="compositionally biased region" description="Basic and acidic residues" evidence="1">
    <location>
        <begin position="229"/>
        <end position="238"/>
    </location>
</feature>
<dbReference type="InterPro" id="IPR037252">
    <property type="entry name" value="Mib_Herc2_sf"/>
</dbReference>
<dbReference type="SUPFAM" id="SSF117839">
    <property type="entry name" value="WWE domain"/>
    <property type="match status" value="1"/>
</dbReference>
<dbReference type="InterPro" id="IPR037197">
    <property type="entry name" value="WWE_dom_sf"/>
</dbReference>
<dbReference type="InterPro" id="IPR036465">
    <property type="entry name" value="vWFA_dom_sf"/>
</dbReference>
<feature type="compositionally biased region" description="Polar residues" evidence="1">
    <location>
        <begin position="498"/>
        <end position="507"/>
    </location>
</feature>
<feature type="compositionally biased region" description="Polar residues" evidence="1">
    <location>
        <begin position="1009"/>
        <end position="1024"/>
    </location>
</feature>
<dbReference type="Gene3D" id="2.30.30.40">
    <property type="entry name" value="SH3 Domains"/>
    <property type="match status" value="2"/>
</dbReference>
<dbReference type="GO" id="GO:0004842">
    <property type="term" value="F:ubiquitin-protein transferase activity"/>
    <property type="evidence" value="ECO:0007669"/>
    <property type="project" value="InterPro"/>
</dbReference>
<gene>
    <name evidence="5" type="ORF">MCOR_43697</name>
</gene>
<feature type="region of interest" description="Disordered" evidence="1">
    <location>
        <begin position="193"/>
        <end position="258"/>
    </location>
</feature>
<evidence type="ECO:0000259" key="2">
    <source>
        <dbReference type="PROSITE" id="PS50234"/>
    </source>
</evidence>